<dbReference type="OMA" id="TYDTLHC"/>
<dbReference type="AlphaFoldDB" id="A0A553NG39"/>
<gene>
    <name evidence="10" type="ORF">TCAL_00857</name>
</gene>
<dbReference type="PROSITE" id="PS00616">
    <property type="entry name" value="HIS_ACID_PHOSPHAT_1"/>
    <property type="match status" value="1"/>
</dbReference>
<evidence type="ECO:0000256" key="1">
    <source>
        <dbReference type="ARBA" id="ARBA00000032"/>
    </source>
</evidence>
<dbReference type="EC" id="3.1.3.2" evidence="3"/>
<reference evidence="10 11" key="1">
    <citation type="journal article" date="2018" name="Nat. Ecol. Evol.">
        <title>Genomic signatures of mitonuclear coevolution across populations of Tigriopus californicus.</title>
        <authorList>
            <person name="Barreto F.S."/>
            <person name="Watson E.T."/>
            <person name="Lima T.G."/>
            <person name="Willett C.S."/>
            <person name="Edmands S."/>
            <person name="Li W."/>
            <person name="Burton R.S."/>
        </authorList>
    </citation>
    <scope>NUCLEOTIDE SEQUENCE [LARGE SCALE GENOMIC DNA]</scope>
    <source>
        <strain evidence="10 11">San Diego</strain>
    </source>
</reference>
<evidence type="ECO:0000256" key="6">
    <source>
        <dbReference type="ARBA" id="ARBA00023157"/>
    </source>
</evidence>
<keyword evidence="8" id="KW-0812">Transmembrane</keyword>
<evidence type="ECO:0000256" key="2">
    <source>
        <dbReference type="ARBA" id="ARBA00005375"/>
    </source>
</evidence>
<comment type="catalytic activity">
    <reaction evidence="1">
        <text>a phosphate monoester + H2O = an alcohol + phosphate</text>
        <dbReference type="Rhea" id="RHEA:15017"/>
        <dbReference type="ChEBI" id="CHEBI:15377"/>
        <dbReference type="ChEBI" id="CHEBI:30879"/>
        <dbReference type="ChEBI" id="CHEBI:43474"/>
        <dbReference type="ChEBI" id="CHEBI:67140"/>
        <dbReference type="EC" id="3.1.3.2"/>
    </reaction>
</comment>
<keyword evidence="11" id="KW-1185">Reference proteome</keyword>
<dbReference type="STRING" id="6832.A0A553NG39"/>
<evidence type="ECO:0000256" key="7">
    <source>
        <dbReference type="ARBA" id="ARBA00023180"/>
    </source>
</evidence>
<proteinExistence type="inferred from homology"/>
<comment type="similarity">
    <text evidence="2">Belongs to the histidine acid phosphatase family.</text>
</comment>
<feature type="signal peptide" evidence="9">
    <location>
        <begin position="1"/>
        <end position="17"/>
    </location>
</feature>
<dbReference type="SUPFAM" id="SSF53254">
    <property type="entry name" value="Phosphoglycerate mutase-like"/>
    <property type="match status" value="1"/>
</dbReference>
<feature type="transmembrane region" description="Helical" evidence="8">
    <location>
        <begin position="387"/>
        <end position="409"/>
    </location>
</feature>
<dbReference type="EMBL" id="VCGU01000458">
    <property type="protein sequence ID" value="TRY64358.1"/>
    <property type="molecule type" value="Genomic_DNA"/>
</dbReference>
<protein>
    <recommendedName>
        <fullName evidence="3">acid phosphatase</fullName>
        <ecNumber evidence="3">3.1.3.2</ecNumber>
    </recommendedName>
</protein>
<dbReference type="Gene3D" id="3.40.50.1240">
    <property type="entry name" value="Phosphoglycerate mutase-like"/>
    <property type="match status" value="1"/>
</dbReference>
<feature type="chain" id="PRO_5022014523" description="acid phosphatase" evidence="9">
    <location>
        <begin position="18"/>
        <end position="430"/>
    </location>
</feature>
<evidence type="ECO:0000256" key="8">
    <source>
        <dbReference type="SAM" id="Phobius"/>
    </source>
</evidence>
<evidence type="ECO:0000313" key="10">
    <source>
        <dbReference type="EMBL" id="TRY64358.1"/>
    </source>
</evidence>
<dbReference type="OrthoDB" id="10257284at2759"/>
<dbReference type="Proteomes" id="UP000318571">
    <property type="component" value="Chromosome 10"/>
</dbReference>
<comment type="caution">
    <text evidence="10">The sequence shown here is derived from an EMBL/GenBank/DDBJ whole genome shotgun (WGS) entry which is preliminary data.</text>
</comment>
<dbReference type="Pfam" id="PF00328">
    <property type="entry name" value="His_Phos_2"/>
    <property type="match status" value="1"/>
</dbReference>
<dbReference type="PROSITE" id="PS00778">
    <property type="entry name" value="HIS_ACID_PHOSPHAT_2"/>
    <property type="match status" value="1"/>
</dbReference>
<dbReference type="PANTHER" id="PTHR11567">
    <property type="entry name" value="ACID PHOSPHATASE-RELATED"/>
    <property type="match status" value="1"/>
</dbReference>
<keyword evidence="5" id="KW-0378">Hydrolase</keyword>
<dbReference type="InterPro" id="IPR000560">
    <property type="entry name" value="His_Pase_clade-2"/>
</dbReference>
<keyword evidence="8" id="KW-0472">Membrane</keyword>
<evidence type="ECO:0000313" key="11">
    <source>
        <dbReference type="Proteomes" id="UP000318571"/>
    </source>
</evidence>
<dbReference type="PANTHER" id="PTHR11567:SF211">
    <property type="entry name" value="PROSTATIC ACID PHOSPHATASE"/>
    <property type="match status" value="1"/>
</dbReference>
<dbReference type="GO" id="GO:0003993">
    <property type="term" value="F:acid phosphatase activity"/>
    <property type="evidence" value="ECO:0007669"/>
    <property type="project" value="UniProtKB-EC"/>
</dbReference>
<name>A0A553NG39_TIGCA</name>
<evidence type="ECO:0000256" key="9">
    <source>
        <dbReference type="SAM" id="SignalP"/>
    </source>
</evidence>
<dbReference type="InterPro" id="IPR050645">
    <property type="entry name" value="Histidine_acid_phosphatase"/>
</dbReference>
<dbReference type="InterPro" id="IPR029033">
    <property type="entry name" value="His_PPase_superfam"/>
</dbReference>
<evidence type="ECO:0000256" key="4">
    <source>
        <dbReference type="ARBA" id="ARBA00022729"/>
    </source>
</evidence>
<accession>A0A553NG39</accession>
<keyword evidence="6" id="KW-1015">Disulfide bond</keyword>
<keyword evidence="7" id="KW-0325">Glycoprotein</keyword>
<evidence type="ECO:0000256" key="3">
    <source>
        <dbReference type="ARBA" id="ARBA00012646"/>
    </source>
</evidence>
<evidence type="ECO:0000256" key="5">
    <source>
        <dbReference type="ARBA" id="ARBA00022801"/>
    </source>
</evidence>
<keyword evidence="4 9" id="KW-0732">Signal</keyword>
<dbReference type="InterPro" id="IPR033379">
    <property type="entry name" value="Acid_Pase_AS"/>
</dbReference>
<sequence length="430" mass="48943">MLRGFLLILLAISLVQSRGVDVVAPIQPLESELKVKFVTVIYRHGDRTPIDPYPTDPYKDASEWPVGFGQLTVRGKQMQYALGQYLRARYGQLLGQKYGESLIYVRSTDFDRTLMSAGSNLAGLFPPIGTEVWNDQLLWQPIPIHTVPGDIDNLLSNHAKCPRRDKAQDEVLASDEVHKLNQQHKELYGYLTEHSGTSITNMVEVDYIYDTLFIERIYNKTLPKWTQSVFPDKMKYLRDLSFIVSTWTRELKRLTAGPLISDILTTFRKIQSGENPRKMHMYSGHDTTIASLLNALELLDPVVAPPYASSVLVELLSTFKPHQPKYFVRILYRNDSSREPYSLQLPGCQELCPLDDFDRLTVNLRPESHWAQECSLGDQEDDLTMEFITFVSVSIGILLFVILTLAVIVKCFRGKGTNFGYATISQERSP</sequence>
<dbReference type="CDD" id="cd07061">
    <property type="entry name" value="HP_HAP_like"/>
    <property type="match status" value="1"/>
</dbReference>
<organism evidence="10 11">
    <name type="scientific">Tigriopus californicus</name>
    <name type="common">Marine copepod</name>
    <dbReference type="NCBI Taxonomy" id="6832"/>
    <lineage>
        <taxon>Eukaryota</taxon>
        <taxon>Metazoa</taxon>
        <taxon>Ecdysozoa</taxon>
        <taxon>Arthropoda</taxon>
        <taxon>Crustacea</taxon>
        <taxon>Multicrustacea</taxon>
        <taxon>Hexanauplia</taxon>
        <taxon>Copepoda</taxon>
        <taxon>Harpacticoida</taxon>
        <taxon>Harpacticidae</taxon>
        <taxon>Tigriopus</taxon>
    </lineage>
</organism>
<keyword evidence="8" id="KW-1133">Transmembrane helix</keyword>